<comment type="cofactor">
    <cofactor evidence="1">
        <name>a divalent metal cation</name>
        <dbReference type="ChEBI" id="CHEBI:60240"/>
    </cofactor>
</comment>
<name>A0A518CRJ7_9PLAN</name>
<keyword evidence="7" id="KW-1185">Reference proteome</keyword>
<accession>A0A518CRJ7</accession>
<evidence type="ECO:0000256" key="5">
    <source>
        <dbReference type="PIRSR" id="PIRSR605493-1"/>
    </source>
</evidence>
<evidence type="ECO:0000256" key="3">
    <source>
        <dbReference type="ARBA" id="ARBA00029596"/>
    </source>
</evidence>
<evidence type="ECO:0000256" key="4">
    <source>
        <dbReference type="ARBA" id="ARBA00030169"/>
    </source>
</evidence>
<evidence type="ECO:0000313" key="7">
    <source>
        <dbReference type="Proteomes" id="UP000317178"/>
    </source>
</evidence>
<dbReference type="GO" id="GO:0046872">
    <property type="term" value="F:metal ion binding"/>
    <property type="evidence" value="ECO:0007669"/>
    <property type="project" value="UniProtKB-KW"/>
</dbReference>
<dbReference type="OrthoDB" id="9784786at2"/>
<gene>
    <name evidence="6" type="primary">proA_3</name>
    <name evidence="6" type="ORF">Pla110_36030</name>
</gene>
<dbReference type="Pfam" id="PF03737">
    <property type="entry name" value="RraA-like"/>
    <property type="match status" value="1"/>
</dbReference>
<reference evidence="6 7" key="1">
    <citation type="submission" date="2019-02" db="EMBL/GenBank/DDBJ databases">
        <title>Deep-cultivation of Planctomycetes and their phenomic and genomic characterization uncovers novel biology.</title>
        <authorList>
            <person name="Wiegand S."/>
            <person name="Jogler M."/>
            <person name="Boedeker C."/>
            <person name="Pinto D."/>
            <person name="Vollmers J."/>
            <person name="Rivas-Marin E."/>
            <person name="Kohn T."/>
            <person name="Peeters S.H."/>
            <person name="Heuer A."/>
            <person name="Rast P."/>
            <person name="Oberbeckmann S."/>
            <person name="Bunk B."/>
            <person name="Jeske O."/>
            <person name="Meyerdierks A."/>
            <person name="Storesund J.E."/>
            <person name="Kallscheuer N."/>
            <person name="Luecker S."/>
            <person name="Lage O.M."/>
            <person name="Pohl T."/>
            <person name="Merkel B.J."/>
            <person name="Hornburger P."/>
            <person name="Mueller R.-W."/>
            <person name="Bruemmer F."/>
            <person name="Labrenz M."/>
            <person name="Spormann A.M."/>
            <person name="Op den Camp H."/>
            <person name="Overmann J."/>
            <person name="Amann R."/>
            <person name="Jetten M.S.M."/>
            <person name="Mascher T."/>
            <person name="Medema M.H."/>
            <person name="Devos D.P."/>
            <person name="Kaster A.-K."/>
            <person name="Ovreas L."/>
            <person name="Rohde M."/>
            <person name="Galperin M.Y."/>
            <person name="Jogler C."/>
        </authorList>
    </citation>
    <scope>NUCLEOTIDE SEQUENCE [LARGE SCALE GENOMIC DNA]</scope>
    <source>
        <strain evidence="6 7">Pla110</strain>
    </source>
</reference>
<dbReference type="PANTHER" id="PTHR33254">
    <property type="entry name" value="4-HYDROXY-4-METHYL-2-OXOGLUTARATE ALDOLASE 3-RELATED"/>
    <property type="match status" value="1"/>
</dbReference>
<dbReference type="KEGG" id="plon:Pla110_36030"/>
<sequence>MAVTPALSSEVLAALEKYDTPTVCNVIELFNVRPRNEGFMNDSIKSCFPKLKPMVGFALTSTFRSQKPPRGGDVYASIDKQLSAFEDIPGPPVIIFQDIDEPTAAATFGEVMCTTYKEFGSKGLITSGTGRDLDQVEAIDFPCFTAGTTCAHGYCHIVSVNVPVSVGGITVFPAELLHGDCNGVTTIPLEIASEVPDACKALMKAEDIILDYCRQEQKTVAGFTEARKACGDEIAKLGKRLRGES</sequence>
<dbReference type="Gene3D" id="3.50.30.40">
    <property type="entry name" value="Ribonuclease E inhibitor RraA/RraA-like"/>
    <property type="match status" value="1"/>
</dbReference>
<keyword evidence="5" id="KW-0460">Magnesium</keyword>
<dbReference type="AlphaFoldDB" id="A0A518CRJ7"/>
<dbReference type="Proteomes" id="UP000317178">
    <property type="component" value="Chromosome"/>
</dbReference>
<feature type="binding site" evidence="5">
    <location>
        <begin position="109"/>
        <end position="112"/>
    </location>
    <ligand>
        <name>substrate</name>
    </ligand>
</feature>
<dbReference type="GO" id="GO:0008948">
    <property type="term" value="F:oxaloacetate decarboxylase activity"/>
    <property type="evidence" value="ECO:0007669"/>
    <property type="project" value="TreeGrafter"/>
</dbReference>
<keyword evidence="5" id="KW-0479">Metal-binding</keyword>
<dbReference type="GO" id="GO:0047443">
    <property type="term" value="F:4-hydroxy-4-methyl-2-oxoglutarate aldolase activity"/>
    <property type="evidence" value="ECO:0007669"/>
    <property type="project" value="TreeGrafter"/>
</dbReference>
<organism evidence="6 7">
    <name type="scientific">Polystyrenella longa</name>
    <dbReference type="NCBI Taxonomy" id="2528007"/>
    <lineage>
        <taxon>Bacteria</taxon>
        <taxon>Pseudomonadati</taxon>
        <taxon>Planctomycetota</taxon>
        <taxon>Planctomycetia</taxon>
        <taxon>Planctomycetales</taxon>
        <taxon>Planctomycetaceae</taxon>
        <taxon>Polystyrenella</taxon>
    </lineage>
</organism>
<dbReference type="CDD" id="cd16841">
    <property type="entry name" value="RraA_family"/>
    <property type="match status" value="1"/>
</dbReference>
<dbReference type="PANTHER" id="PTHR33254:SF4">
    <property type="entry name" value="4-HYDROXY-4-METHYL-2-OXOGLUTARATE ALDOLASE 3-RELATED"/>
    <property type="match status" value="1"/>
</dbReference>
<dbReference type="RefSeq" id="WP_144997550.1">
    <property type="nucleotide sequence ID" value="NZ_CP036281.1"/>
</dbReference>
<proteinExistence type="predicted"/>
<evidence type="ECO:0000256" key="1">
    <source>
        <dbReference type="ARBA" id="ARBA00001968"/>
    </source>
</evidence>
<comment type="cofactor">
    <cofactor evidence="5">
        <name>Mg(2+)</name>
        <dbReference type="ChEBI" id="CHEBI:18420"/>
    </cofactor>
</comment>
<dbReference type="InterPro" id="IPR036704">
    <property type="entry name" value="RraA/RraA-like_sf"/>
</dbReference>
<dbReference type="SUPFAM" id="SSF89562">
    <property type="entry name" value="RraA-like"/>
    <property type="match status" value="1"/>
</dbReference>
<evidence type="ECO:0000313" key="6">
    <source>
        <dbReference type="EMBL" id="QDU81852.1"/>
    </source>
</evidence>
<dbReference type="InterPro" id="IPR005493">
    <property type="entry name" value="RraA/RraA-like"/>
</dbReference>
<evidence type="ECO:0000256" key="2">
    <source>
        <dbReference type="ARBA" id="ARBA00016549"/>
    </source>
</evidence>
<feature type="binding site" evidence="5">
    <location>
        <position position="132"/>
    </location>
    <ligand>
        <name>Mg(2+)</name>
        <dbReference type="ChEBI" id="CHEBI:18420"/>
    </ligand>
</feature>
<dbReference type="EMBL" id="CP036281">
    <property type="protein sequence ID" value="QDU81852.1"/>
    <property type="molecule type" value="Genomic_DNA"/>
</dbReference>
<feature type="binding site" evidence="5">
    <location>
        <position position="131"/>
    </location>
    <ligand>
        <name>substrate</name>
    </ligand>
</feature>
<protein>
    <recommendedName>
        <fullName evidence="2">Putative 4-hydroxy-4-methyl-2-oxoglutarate aldolase</fullName>
    </recommendedName>
    <alternativeName>
        <fullName evidence="3">Regulator of ribonuclease activity homolog</fullName>
    </alternativeName>
    <alternativeName>
        <fullName evidence="4">RraA-like protein</fullName>
    </alternativeName>
</protein>